<reference evidence="1" key="1">
    <citation type="submission" date="2024-02" db="EMBL/GenBank/DDBJ databases">
        <title>Metagenome Assembled Genome of Zalaria obscura JY119.</title>
        <authorList>
            <person name="Vighnesh L."/>
            <person name="Jagadeeshwari U."/>
            <person name="Venkata Ramana C."/>
            <person name="Sasikala C."/>
        </authorList>
    </citation>
    <scope>NUCLEOTIDE SEQUENCE</scope>
    <source>
        <strain evidence="1">JY119</strain>
    </source>
</reference>
<organism evidence="1 2">
    <name type="scientific">Zalaria obscura</name>
    <dbReference type="NCBI Taxonomy" id="2024903"/>
    <lineage>
        <taxon>Eukaryota</taxon>
        <taxon>Fungi</taxon>
        <taxon>Dikarya</taxon>
        <taxon>Ascomycota</taxon>
        <taxon>Pezizomycotina</taxon>
        <taxon>Dothideomycetes</taxon>
        <taxon>Dothideomycetidae</taxon>
        <taxon>Dothideales</taxon>
        <taxon>Zalariaceae</taxon>
        <taxon>Zalaria</taxon>
    </lineage>
</organism>
<sequence length="738" mass="80731">MPRGRHGGYKRKRRVSDSSRIGAGDTLARLNGDARKRSRSRDRSRSPARDAPRADGDDEGWETVDRSSKRRKRNDANSPAIAHSANARLQSFVKINDLQNLVLYLLADGTGPQWVSVRHHKSIEKVVVLMVPGLEAGMFNGSIALDQDAAAEKNSATESGEQDVLVPGVDLEGPEDGTPQKPRKKLNISPDDYYPVKLVSQKLPAPLEPLTEVFPHIWPIKTPGDFSRMHSPLYAMLNSALPKSKEEKKTKGPQFPAEGKNWQNKRTPVTEFIATRDELLENGFALHPAHLHTQAQQELEAARRHKNVQTAADGWIDMLDITSLSEGDVPSSSVDAGSVTAGRNVLVVDCEMVTTTTDKFALGRISLIDWSGAIIMDELVKPPDPIRDYLTPYSGLTKEVLDPVTTTLEDIHAKLRTLLTPQTILAGHSLDSDLRALKMSYPFVIDTALLFPHPKGPPQKSSLKWLSQKYLNRAIQNRGPAGHDSVEDAKASLDLIKQKCEKGRAWGTPDATGESIFKRLARYEGGRTGAVVDWGDPTKGYGGAAEVAIACENDGDVVEGVKRAVAGEEGGDVPKGGVDFIWARLRELEAVRGWWNKTKSPDAAERLARTLADNAQEGNGTLTEKAEEKDDDAATAEGATSNPSSTALSTAVSKTVSAIQQIWASLPERTAFIVYSGSGDPRELRRMQALNQEFKTAYRTMKWDELPVKWTDVEEQQLKKAAMEARSGVGFIAVKGPG</sequence>
<evidence type="ECO:0000313" key="1">
    <source>
        <dbReference type="EMBL" id="KAK8213481.1"/>
    </source>
</evidence>
<dbReference type="Proteomes" id="UP001320706">
    <property type="component" value="Unassembled WGS sequence"/>
</dbReference>
<name>A0ACC3SHG4_9PEZI</name>
<dbReference type="EMBL" id="JAMKPW020000011">
    <property type="protein sequence ID" value="KAK8213481.1"/>
    <property type="molecule type" value="Genomic_DNA"/>
</dbReference>
<proteinExistence type="predicted"/>
<accession>A0ACC3SHG4</accession>
<gene>
    <name evidence="1" type="ORF">M8818_002783</name>
</gene>
<protein>
    <submittedName>
        <fullName evidence="1">Uncharacterized protein</fullName>
    </submittedName>
</protein>
<keyword evidence="2" id="KW-1185">Reference proteome</keyword>
<evidence type="ECO:0000313" key="2">
    <source>
        <dbReference type="Proteomes" id="UP001320706"/>
    </source>
</evidence>
<comment type="caution">
    <text evidence="1">The sequence shown here is derived from an EMBL/GenBank/DDBJ whole genome shotgun (WGS) entry which is preliminary data.</text>
</comment>